<evidence type="ECO:0000256" key="12">
    <source>
        <dbReference type="ARBA" id="ARBA00023170"/>
    </source>
</evidence>
<dbReference type="PANTHER" id="PTHR32552:SF68">
    <property type="entry name" value="FERRICHROME OUTER MEMBRANE TRANSPORTER_PHAGE RECEPTOR"/>
    <property type="match status" value="1"/>
</dbReference>
<evidence type="ECO:0000256" key="16">
    <source>
        <dbReference type="RuleBase" id="RU003357"/>
    </source>
</evidence>
<accession>A0A5N3S0L8</accession>
<dbReference type="CDD" id="cd01347">
    <property type="entry name" value="ligand_gated_channel"/>
    <property type="match status" value="1"/>
</dbReference>
<keyword evidence="9" id="KW-0406">Ion transport</keyword>
<evidence type="ECO:0000256" key="15">
    <source>
        <dbReference type="PROSITE-ProRule" id="PRU10144"/>
    </source>
</evidence>
<dbReference type="PANTHER" id="PTHR32552">
    <property type="entry name" value="FERRICHROME IRON RECEPTOR-RELATED"/>
    <property type="match status" value="1"/>
</dbReference>
<feature type="chain" id="PRO_5024307403" evidence="17">
    <location>
        <begin position="32"/>
        <end position="765"/>
    </location>
</feature>
<evidence type="ECO:0000256" key="8">
    <source>
        <dbReference type="ARBA" id="ARBA00023004"/>
    </source>
</evidence>
<dbReference type="Gene3D" id="2.40.170.20">
    <property type="entry name" value="TonB-dependent receptor, beta-barrel domain"/>
    <property type="match status" value="1"/>
</dbReference>
<evidence type="ECO:0000256" key="6">
    <source>
        <dbReference type="ARBA" id="ARBA00022692"/>
    </source>
</evidence>
<comment type="caution">
    <text evidence="20">The sequence shown here is derived from an EMBL/GenBank/DDBJ whole genome shotgun (WGS) entry which is preliminary data.</text>
</comment>
<keyword evidence="8" id="KW-0408">Iron</keyword>
<feature type="short sequence motif" description="TonB C-terminal box" evidence="15">
    <location>
        <begin position="748"/>
        <end position="765"/>
    </location>
</feature>
<evidence type="ECO:0000313" key="20">
    <source>
        <dbReference type="EMBL" id="KAB0300149.1"/>
    </source>
</evidence>
<evidence type="ECO:0000313" key="21">
    <source>
        <dbReference type="Proteomes" id="UP000326687"/>
    </source>
</evidence>
<keyword evidence="13 14" id="KW-0998">Cell outer membrane</keyword>
<dbReference type="SUPFAM" id="SSF56935">
    <property type="entry name" value="Porins"/>
    <property type="match status" value="1"/>
</dbReference>
<evidence type="ECO:0000256" key="10">
    <source>
        <dbReference type="ARBA" id="ARBA00023077"/>
    </source>
</evidence>
<evidence type="ECO:0000259" key="19">
    <source>
        <dbReference type="Pfam" id="PF07715"/>
    </source>
</evidence>
<evidence type="ECO:0000256" key="4">
    <source>
        <dbReference type="ARBA" id="ARBA00022452"/>
    </source>
</evidence>
<dbReference type="GO" id="GO:0015344">
    <property type="term" value="F:siderophore uptake transmembrane transporter activity"/>
    <property type="evidence" value="ECO:0007669"/>
    <property type="project" value="TreeGrafter"/>
</dbReference>
<dbReference type="PROSITE" id="PS01156">
    <property type="entry name" value="TONB_DEPENDENT_REC_2"/>
    <property type="match status" value="1"/>
</dbReference>
<evidence type="ECO:0000256" key="1">
    <source>
        <dbReference type="ARBA" id="ARBA00004571"/>
    </source>
</evidence>
<organism evidence="20 21">
    <name type="scientific">Vibrio fortis</name>
    <dbReference type="NCBI Taxonomy" id="212667"/>
    <lineage>
        <taxon>Bacteria</taxon>
        <taxon>Pseudomonadati</taxon>
        <taxon>Pseudomonadota</taxon>
        <taxon>Gammaproteobacteria</taxon>
        <taxon>Vibrionales</taxon>
        <taxon>Vibrionaceae</taxon>
        <taxon>Vibrio</taxon>
    </lineage>
</organism>
<dbReference type="InterPro" id="IPR039426">
    <property type="entry name" value="TonB-dep_rcpt-like"/>
</dbReference>
<dbReference type="PROSITE" id="PS52016">
    <property type="entry name" value="TONB_DEPENDENT_REC_3"/>
    <property type="match status" value="1"/>
</dbReference>
<evidence type="ECO:0000256" key="11">
    <source>
        <dbReference type="ARBA" id="ARBA00023136"/>
    </source>
</evidence>
<reference evidence="20 21" key="1">
    <citation type="submission" date="2019-09" db="EMBL/GenBank/DDBJ databases">
        <title>Vibrio Fortis S7-72.</title>
        <authorList>
            <person name="Das S.K."/>
        </authorList>
    </citation>
    <scope>NUCLEOTIDE SEQUENCE [LARGE SCALE GENOMIC DNA]</scope>
    <source>
        <strain evidence="20 21">S7-72</strain>
    </source>
</reference>
<dbReference type="GO" id="GO:0038023">
    <property type="term" value="F:signaling receptor activity"/>
    <property type="evidence" value="ECO:0007669"/>
    <property type="project" value="InterPro"/>
</dbReference>
<evidence type="ECO:0000256" key="14">
    <source>
        <dbReference type="PROSITE-ProRule" id="PRU01360"/>
    </source>
</evidence>
<keyword evidence="10 16" id="KW-0798">TonB box</keyword>
<dbReference type="AlphaFoldDB" id="A0A5N3S0L8"/>
<proteinExistence type="inferred from homology"/>
<evidence type="ECO:0000256" key="9">
    <source>
        <dbReference type="ARBA" id="ARBA00023065"/>
    </source>
</evidence>
<dbReference type="InterPro" id="IPR010105">
    <property type="entry name" value="TonB_sidphr_rcpt"/>
</dbReference>
<dbReference type="InterPro" id="IPR000531">
    <property type="entry name" value="Beta-barrel_TonB"/>
</dbReference>
<evidence type="ECO:0000256" key="2">
    <source>
        <dbReference type="ARBA" id="ARBA00009810"/>
    </source>
</evidence>
<dbReference type="Gene3D" id="2.170.130.10">
    <property type="entry name" value="TonB-dependent receptor, plug domain"/>
    <property type="match status" value="1"/>
</dbReference>
<dbReference type="InterPro" id="IPR037066">
    <property type="entry name" value="Plug_dom_sf"/>
</dbReference>
<evidence type="ECO:0000256" key="17">
    <source>
        <dbReference type="SAM" id="SignalP"/>
    </source>
</evidence>
<keyword evidence="5" id="KW-0410">Iron transport</keyword>
<dbReference type="InterPro" id="IPR012910">
    <property type="entry name" value="Plug_dom"/>
</dbReference>
<gene>
    <name evidence="20" type="ORF">F2Z80_23895</name>
</gene>
<dbReference type="GO" id="GO:0009279">
    <property type="term" value="C:cell outer membrane"/>
    <property type="evidence" value="ECO:0007669"/>
    <property type="project" value="UniProtKB-SubCell"/>
</dbReference>
<sequence>MFKTKLATAVQTAVQPRCLTLALLASTPVFAATEVNQSSNDEAQEVIQVIGVKQSLTTNVAQSTMRSEADLSTVPRSVQVINTEVIEQQDIQSLSDALYNVSNVAEHNNYGGTRDQFKIRSFDANVYEDGTRVYGLAQDKAVIDDLEFIEVVKGPESVLYGNMSPGGLVNLITKRPQAVANHQVKATLDEHGKQKFSIDLTGPANEDGTILYRLVGVFDDSEGWRDHSESKQTFIAPSVTWLATEDTAITFAYKYNKEEMPFDRGTLAVRNASNTGWEFLDIDERRLGSAFSNQERETHKYSLELEHAINYNWTTRFKARYQERTYKGDRVHFYAASPITTPPDQGNLTLYIEDRATNAFDGTIARYIASSNESSETTLYSWENVFDLETGDFAHRIIAGADYTSYESKTKTMASSSWSDPDLVGYSALIQGTANPNSGVYNYYNDDPSTATHPNDMYDVNTDTFELKEYSIFLQDLIEYHDWNFVLGARYDIFDAESSETWDPTVQQGASRLNVTLQNSNSDSPKEKNLSLQAGALYALNDQVSLFGNFTDSYLPNQKYDTVKNEWVDSQRGTQYEFGAKTSLLDSRLNLTAAIFHIDLDNVAYQGNVPGSYDVYEQRSQGFEIDGDFAITRKLMALFAYGYNDVEFVNAPSSVHKPVNVPEHNASLWLSYQATQEWGLGSGARYVGDRAGNRRQAYDYTLPAYTLFDVAAWYTPDFANQDLRLQLNVKNVFDEEYYTAGSDSTQNAVYLGSPRTVSLTAAYNF</sequence>
<keyword evidence="3 14" id="KW-0813">Transport</keyword>
<keyword evidence="6 14" id="KW-0812">Transmembrane</keyword>
<feature type="signal peptide" evidence="17">
    <location>
        <begin position="1"/>
        <end position="31"/>
    </location>
</feature>
<dbReference type="Pfam" id="PF00593">
    <property type="entry name" value="TonB_dep_Rec_b-barrel"/>
    <property type="match status" value="1"/>
</dbReference>
<comment type="similarity">
    <text evidence="2 14 16">Belongs to the TonB-dependent receptor family.</text>
</comment>
<keyword evidence="4 14" id="KW-1134">Transmembrane beta strand</keyword>
<evidence type="ECO:0000256" key="5">
    <source>
        <dbReference type="ARBA" id="ARBA00022496"/>
    </source>
</evidence>
<keyword evidence="12 20" id="KW-0675">Receptor</keyword>
<evidence type="ECO:0000256" key="13">
    <source>
        <dbReference type="ARBA" id="ARBA00023237"/>
    </source>
</evidence>
<dbReference type="EMBL" id="VXDD01000005">
    <property type="protein sequence ID" value="KAB0300149.1"/>
    <property type="molecule type" value="Genomic_DNA"/>
</dbReference>
<dbReference type="Pfam" id="PF07715">
    <property type="entry name" value="Plug"/>
    <property type="match status" value="1"/>
</dbReference>
<feature type="domain" description="TonB-dependent receptor plug" evidence="19">
    <location>
        <begin position="71"/>
        <end position="167"/>
    </location>
</feature>
<evidence type="ECO:0000256" key="3">
    <source>
        <dbReference type="ARBA" id="ARBA00022448"/>
    </source>
</evidence>
<keyword evidence="7 17" id="KW-0732">Signal</keyword>
<dbReference type="Proteomes" id="UP000326687">
    <property type="component" value="Unassembled WGS sequence"/>
</dbReference>
<dbReference type="NCBIfam" id="TIGR01783">
    <property type="entry name" value="TonB-siderophor"/>
    <property type="match status" value="1"/>
</dbReference>
<evidence type="ECO:0000259" key="18">
    <source>
        <dbReference type="Pfam" id="PF00593"/>
    </source>
</evidence>
<feature type="domain" description="TonB-dependent receptor-like beta-barrel" evidence="18">
    <location>
        <begin position="243"/>
        <end position="732"/>
    </location>
</feature>
<protein>
    <submittedName>
        <fullName evidence="20">TonB-dependent siderophore receptor</fullName>
    </submittedName>
</protein>
<dbReference type="RefSeq" id="WP_150897558.1">
    <property type="nucleotide sequence ID" value="NZ_VXDD01000005.1"/>
</dbReference>
<keyword evidence="11 14" id="KW-0472">Membrane</keyword>
<dbReference type="InterPro" id="IPR010917">
    <property type="entry name" value="TonB_rcpt_CS"/>
</dbReference>
<dbReference type="InterPro" id="IPR036942">
    <property type="entry name" value="Beta-barrel_TonB_sf"/>
</dbReference>
<comment type="subcellular location">
    <subcellularLocation>
        <location evidence="1 14">Cell outer membrane</location>
        <topology evidence="1 14">Multi-pass membrane protein</topology>
    </subcellularLocation>
</comment>
<dbReference type="GO" id="GO:0015891">
    <property type="term" value="P:siderophore transport"/>
    <property type="evidence" value="ECO:0007669"/>
    <property type="project" value="InterPro"/>
</dbReference>
<evidence type="ECO:0000256" key="7">
    <source>
        <dbReference type="ARBA" id="ARBA00022729"/>
    </source>
</evidence>
<name>A0A5N3S0L8_9VIBR</name>